<dbReference type="InterPro" id="IPR001258">
    <property type="entry name" value="NHL_repeat"/>
</dbReference>
<proteinExistence type="predicted"/>
<evidence type="ECO:0000256" key="4">
    <source>
        <dbReference type="PROSITE-ProRule" id="PRU00504"/>
    </source>
</evidence>
<keyword evidence="6" id="KW-0238">DNA-binding</keyword>
<feature type="chain" id="PRO_5042566892" evidence="5">
    <location>
        <begin position="24"/>
        <end position="372"/>
    </location>
</feature>
<evidence type="ECO:0000256" key="3">
    <source>
        <dbReference type="ARBA" id="ARBA00023180"/>
    </source>
</evidence>
<evidence type="ECO:0000313" key="7">
    <source>
        <dbReference type="Proteomes" id="UP001223420"/>
    </source>
</evidence>
<feature type="repeat" description="NHL" evidence="4">
    <location>
        <begin position="245"/>
        <end position="264"/>
    </location>
</feature>
<name>A0AAJ1TTX6_9HYPH</name>
<evidence type="ECO:0000256" key="5">
    <source>
        <dbReference type="SAM" id="SignalP"/>
    </source>
</evidence>
<keyword evidence="3" id="KW-0325">Glycoprotein</keyword>
<dbReference type="InterPro" id="IPR011042">
    <property type="entry name" value="6-blade_b-propeller_TolB-like"/>
</dbReference>
<evidence type="ECO:0000256" key="2">
    <source>
        <dbReference type="ARBA" id="ARBA00022737"/>
    </source>
</evidence>
<dbReference type="PROSITE" id="PS51125">
    <property type="entry name" value="NHL"/>
    <property type="match status" value="2"/>
</dbReference>
<accession>A0AAJ1TTX6</accession>
<dbReference type="EMBL" id="JAUSWL010000019">
    <property type="protein sequence ID" value="MDQ0546896.1"/>
    <property type="molecule type" value="Genomic_DNA"/>
</dbReference>
<gene>
    <name evidence="6" type="ORF">QO001_005849</name>
</gene>
<dbReference type="Pfam" id="PF01436">
    <property type="entry name" value="NHL"/>
    <property type="match status" value="1"/>
</dbReference>
<feature type="signal peptide" evidence="5">
    <location>
        <begin position="1"/>
        <end position="23"/>
    </location>
</feature>
<feature type="repeat" description="NHL" evidence="4">
    <location>
        <begin position="181"/>
        <end position="200"/>
    </location>
</feature>
<comment type="caution">
    <text evidence="6">The sequence shown here is derived from an EMBL/GenBank/DDBJ whole genome shotgun (WGS) entry which is preliminary data.</text>
</comment>
<keyword evidence="1 5" id="KW-0732">Signal</keyword>
<dbReference type="SUPFAM" id="SSF63829">
    <property type="entry name" value="Calcium-dependent phosphotriesterase"/>
    <property type="match status" value="1"/>
</dbReference>
<dbReference type="PANTHER" id="PTHR10680">
    <property type="entry name" value="PEPTIDYL-GLYCINE ALPHA-AMIDATING MONOOXYGENASE"/>
    <property type="match status" value="1"/>
</dbReference>
<sequence>MRMFSRALPALACLLALAGPATAADAPRFQVDPAWPKPLPNDWILGQAAGVAVDAQDHVWVVQRPRTLTDDEKAASLDPPRSKCCKPAPPVLEFAQDGTLLRSWGGPGEGYDWPTNEHGIQIDEKGFVWIAGNGDQDGQLLKFTPDGKFVLQIGKSGPQTDSRDTSRLGKPANVDFDRAANEVYVADGYYNHRIIVFDRDSGAFKRMWGAYGKPPTDDKLGPYDPAAAPRQQFANPVHCVRIAHDGLVYVCDRTNNRIQVFQKDGSFVKEFVVEKDTRANGSVWELALWPDADETYLLNADGANNEVRTLDRATGATVGAFGRNGRMAGQFHWVHNLAVDSKGNVFTTEVDTGKRAQKFLAVGTFVLRKRVP</sequence>
<dbReference type="AlphaFoldDB" id="A0AAJ1TTX6"/>
<dbReference type="GO" id="GO:0003677">
    <property type="term" value="F:DNA binding"/>
    <property type="evidence" value="ECO:0007669"/>
    <property type="project" value="UniProtKB-KW"/>
</dbReference>
<dbReference type="RefSeq" id="WP_230367986.1">
    <property type="nucleotide sequence ID" value="NZ_JAJALK010000018.1"/>
</dbReference>
<reference evidence="6" key="1">
    <citation type="submission" date="2023-07" db="EMBL/GenBank/DDBJ databases">
        <title>Genomic Encyclopedia of Type Strains, Phase IV (KMG-IV): sequencing the most valuable type-strain genomes for metagenomic binning, comparative biology and taxonomic classification.</title>
        <authorList>
            <person name="Goeker M."/>
        </authorList>
    </citation>
    <scope>NUCLEOTIDE SEQUENCE</scope>
    <source>
        <strain evidence="6">DSM 19569</strain>
    </source>
</reference>
<dbReference type="Gene3D" id="2.120.10.30">
    <property type="entry name" value="TolB, C-terminal domain"/>
    <property type="match status" value="1"/>
</dbReference>
<organism evidence="6 7">
    <name type="scientific">Methylobacterium brachiatum</name>
    <dbReference type="NCBI Taxonomy" id="269660"/>
    <lineage>
        <taxon>Bacteria</taxon>
        <taxon>Pseudomonadati</taxon>
        <taxon>Pseudomonadota</taxon>
        <taxon>Alphaproteobacteria</taxon>
        <taxon>Hyphomicrobiales</taxon>
        <taxon>Methylobacteriaceae</taxon>
        <taxon>Methylobacterium</taxon>
    </lineage>
</organism>
<dbReference type="Proteomes" id="UP001223420">
    <property type="component" value="Unassembled WGS sequence"/>
</dbReference>
<evidence type="ECO:0000256" key="1">
    <source>
        <dbReference type="ARBA" id="ARBA00022729"/>
    </source>
</evidence>
<protein>
    <submittedName>
        <fullName evidence="6">DNA-binding beta-propeller fold protein YncE</fullName>
    </submittedName>
</protein>
<evidence type="ECO:0000313" key="6">
    <source>
        <dbReference type="EMBL" id="MDQ0546896.1"/>
    </source>
</evidence>
<keyword evidence="2" id="KW-0677">Repeat</keyword>